<evidence type="ECO:0000313" key="3">
    <source>
        <dbReference type="EMBL" id="OAN35742.1"/>
    </source>
</evidence>
<organism evidence="3 4">
    <name type="scientific">Mycolicibacterium iranicum</name>
    <name type="common">Mycobacterium iranicum</name>
    <dbReference type="NCBI Taxonomy" id="912594"/>
    <lineage>
        <taxon>Bacteria</taxon>
        <taxon>Bacillati</taxon>
        <taxon>Actinomycetota</taxon>
        <taxon>Actinomycetes</taxon>
        <taxon>Mycobacteriales</taxon>
        <taxon>Mycobacteriaceae</taxon>
        <taxon>Mycolicibacterium</taxon>
    </lineage>
</organism>
<feature type="transmembrane region" description="Helical" evidence="2">
    <location>
        <begin position="6"/>
        <end position="27"/>
    </location>
</feature>
<dbReference type="AlphaFoldDB" id="A0A178LQJ8"/>
<protein>
    <submittedName>
        <fullName evidence="3">Uncharacterized protein</fullName>
    </submittedName>
</protein>
<evidence type="ECO:0000313" key="4">
    <source>
        <dbReference type="Proteomes" id="UP000078396"/>
    </source>
</evidence>
<feature type="region of interest" description="Disordered" evidence="1">
    <location>
        <begin position="70"/>
        <end position="155"/>
    </location>
</feature>
<keyword evidence="2" id="KW-1133">Transmembrane helix</keyword>
<reference evidence="3 4" key="1">
    <citation type="submission" date="2016-04" db="EMBL/GenBank/DDBJ databases">
        <title>Draft Genome Sequences of Staphylococcus capitis Strain H36, S. capitis Strain H65, S. cohnii Strain H62, S. hominis Strain H69, Mycobacterium iranicum Strain H39, Plantibacter sp. Strain H53, Pseudomonas oryzihabitans Strain H72, and Microbacterium sp. Strain H83, isolated from residential settings.</title>
        <authorList>
            <person name="Lymperopoulou D."/>
            <person name="Adams R.I."/>
            <person name="Lindow S."/>
            <person name="Coil D.A."/>
            <person name="Jospin G."/>
            <person name="Eisen J.A."/>
        </authorList>
    </citation>
    <scope>NUCLEOTIDE SEQUENCE [LARGE SCALE GENOMIC DNA]</scope>
    <source>
        <strain evidence="3 4">H39</strain>
    </source>
</reference>
<sequence length="155" mass="17193">MDTNTVVWIVVAVVAIVLIGAVVFAGVKSRNRRRVQEADRIREEVQHDTQRVERQASIVQETEAKARAAQAEAEAKAAEAARLADTATSRRDALTSSQEHLNERRQHADKLDPRVKHDDATGQTDTRDGIRDDTAAQGNYPNADAERMRPDLGTR</sequence>
<accession>A0A178LQJ8</accession>
<dbReference type="RefSeq" id="WP_064283478.1">
    <property type="nucleotide sequence ID" value="NZ_LWCS01000038.1"/>
</dbReference>
<name>A0A178LQJ8_MYCIR</name>
<keyword evidence="2" id="KW-0812">Transmembrane</keyword>
<keyword evidence="2" id="KW-0472">Membrane</keyword>
<gene>
    <name evidence="3" type="ORF">A4X20_25840</name>
</gene>
<dbReference type="EMBL" id="LWCS01000038">
    <property type="protein sequence ID" value="OAN35742.1"/>
    <property type="molecule type" value="Genomic_DNA"/>
</dbReference>
<evidence type="ECO:0000256" key="1">
    <source>
        <dbReference type="SAM" id="MobiDB-lite"/>
    </source>
</evidence>
<comment type="caution">
    <text evidence="3">The sequence shown here is derived from an EMBL/GenBank/DDBJ whole genome shotgun (WGS) entry which is preliminary data.</text>
</comment>
<dbReference type="STRING" id="912594.AWC12_27155"/>
<dbReference type="Proteomes" id="UP000078396">
    <property type="component" value="Unassembled WGS sequence"/>
</dbReference>
<evidence type="ECO:0000256" key="2">
    <source>
        <dbReference type="SAM" id="Phobius"/>
    </source>
</evidence>
<feature type="compositionally biased region" description="Basic and acidic residues" evidence="1">
    <location>
        <begin position="100"/>
        <end position="134"/>
    </location>
</feature>
<feature type="compositionally biased region" description="Basic and acidic residues" evidence="1">
    <location>
        <begin position="144"/>
        <end position="155"/>
    </location>
</feature>
<proteinExistence type="predicted"/>